<gene>
    <name evidence="1" type="ordered locus">RB8342</name>
</gene>
<accession>Q7UFU1</accession>
<dbReference type="Proteomes" id="UP000001025">
    <property type="component" value="Chromosome"/>
</dbReference>
<dbReference type="EMBL" id="BX294147">
    <property type="protein sequence ID" value="CAD78589.1"/>
    <property type="molecule type" value="Genomic_DNA"/>
</dbReference>
<name>Q7UFU1_RHOBA</name>
<protein>
    <submittedName>
        <fullName evidence="1">Uncharacterized protein</fullName>
    </submittedName>
</protein>
<evidence type="ECO:0000313" key="1">
    <source>
        <dbReference type="EMBL" id="CAD78589.1"/>
    </source>
</evidence>
<sequence>MVSCKGTNQAMDGDIGISARNGRVYDIGRLSQSRRDAGSDGFR</sequence>
<dbReference type="InParanoid" id="Q7UFU1"/>
<proteinExistence type="predicted"/>
<dbReference type="KEGG" id="rba:RB8342"/>
<keyword evidence="2" id="KW-1185">Reference proteome</keyword>
<evidence type="ECO:0000313" key="2">
    <source>
        <dbReference type="Proteomes" id="UP000001025"/>
    </source>
</evidence>
<dbReference type="HOGENOM" id="CLU_3238796_0_0_0"/>
<dbReference type="AlphaFoldDB" id="Q7UFU1"/>
<dbReference type="EnsemblBacteria" id="CAD78589">
    <property type="protein sequence ID" value="CAD78589"/>
    <property type="gene ID" value="RB8342"/>
</dbReference>
<reference evidence="1 2" key="1">
    <citation type="journal article" date="2003" name="Proc. Natl. Acad. Sci. U.S.A.">
        <title>Complete genome sequence of the marine planctomycete Pirellula sp. strain 1.</title>
        <authorList>
            <person name="Gloeckner F.O."/>
            <person name="Kube M."/>
            <person name="Bauer M."/>
            <person name="Teeling H."/>
            <person name="Lombardot T."/>
            <person name="Ludwig W."/>
            <person name="Gade D."/>
            <person name="Beck A."/>
            <person name="Borzym K."/>
            <person name="Heitmann K."/>
            <person name="Rabus R."/>
            <person name="Schlesner H."/>
            <person name="Amann R."/>
            <person name="Reinhardt R."/>
        </authorList>
    </citation>
    <scope>NUCLEOTIDE SEQUENCE [LARGE SCALE GENOMIC DNA]</scope>
    <source>
        <strain evidence="2">DSM 10527 / NCIMB 13988 / SH1</strain>
    </source>
</reference>
<organism evidence="1 2">
    <name type="scientific">Rhodopirellula baltica (strain DSM 10527 / NCIMB 13988 / SH1)</name>
    <dbReference type="NCBI Taxonomy" id="243090"/>
    <lineage>
        <taxon>Bacteria</taxon>
        <taxon>Pseudomonadati</taxon>
        <taxon>Planctomycetota</taxon>
        <taxon>Planctomycetia</taxon>
        <taxon>Pirellulales</taxon>
        <taxon>Pirellulaceae</taxon>
        <taxon>Rhodopirellula</taxon>
    </lineage>
</organism>